<feature type="domain" description="Homeobox" evidence="9">
    <location>
        <begin position="76"/>
        <end position="136"/>
    </location>
</feature>
<evidence type="ECO:0000313" key="11">
    <source>
        <dbReference type="Proteomes" id="UP000007879"/>
    </source>
</evidence>
<feature type="DNA-binding region" description="Homeobox" evidence="6">
    <location>
        <begin position="78"/>
        <end position="137"/>
    </location>
</feature>
<accession>A0A1X7UM72</accession>
<gene>
    <name evidence="10" type="primary">100640121</name>
</gene>
<dbReference type="EnsemblMetazoa" id="Aqu2.1.28512_001">
    <property type="protein sequence ID" value="Aqu2.1.28512_001"/>
    <property type="gene ID" value="Aqu2.1.28512"/>
</dbReference>
<dbReference type="InterPro" id="IPR017970">
    <property type="entry name" value="Homeobox_CS"/>
</dbReference>
<keyword evidence="3 6" id="KW-0238">DNA-binding</keyword>
<keyword evidence="11" id="KW-1185">Reference proteome</keyword>
<evidence type="ECO:0000256" key="4">
    <source>
        <dbReference type="ARBA" id="ARBA00023155"/>
    </source>
</evidence>
<dbReference type="InterPro" id="IPR009057">
    <property type="entry name" value="Homeodomain-like_sf"/>
</dbReference>
<dbReference type="Pfam" id="PF00046">
    <property type="entry name" value="Homeodomain"/>
    <property type="match status" value="1"/>
</dbReference>
<reference evidence="11" key="1">
    <citation type="journal article" date="2010" name="Nature">
        <title>The Amphimedon queenslandica genome and the evolution of animal complexity.</title>
        <authorList>
            <person name="Srivastava M."/>
            <person name="Simakov O."/>
            <person name="Chapman J."/>
            <person name="Fahey B."/>
            <person name="Gauthier M.E."/>
            <person name="Mitros T."/>
            <person name="Richards G.S."/>
            <person name="Conaco C."/>
            <person name="Dacre M."/>
            <person name="Hellsten U."/>
            <person name="Larroux C."/>
            <person name="Putnam N.H."/>
            <person name="Stanke M."/>
            <person name="Adamska M."/>
            <person name="Darling A."/>
            <person name="Degnan S.M."/>
            <person name="Oakley T.H."/>
            <person name="Plachetzki D.C."/>
            <person name="Zhai Y."/>
            <person name="Adamski M."/>
            <person name="Calcino A."/>
            <person name="Cummins S.F."/>
            <person name="Goodstein D.M."/>
            <person name="Harris C."/>
            <person name="Jackson D.J."/>
            <person name="Leys S.P."/>
            <person name="Shu S."/>
            <person name="Woodcroft B.J."/>
            <person name="Vervoort M."/>
            <person name="Kosik K.S."/>
            <person name="Manning G."/>
            <person name="Degnan B.M."/>
            <person name="Rokhsar D.S."/>
        </authorList>
    </citation>
    <scope>NUCLEOTIDE SEQUENCE [LARGE SCALE GENOMIC DNA]</scope>
</reference>
<dbReference type="GO" id="GO:0005634">
    <property type="term" value="C:nucleus"/>
    <property type="evidence" value="ECO:0007669"/>
    <property type="project" value="UniProtKB-SubCell"/>
</dbReference>
<dbReference type="PROSITE" id="PS00027">
    <property type="entry name" value="HOMEOBOX_1"/>
    <property type="match status" value="1"/>
</dbReference>
<feature type="compositionally biased region" description="Low complexity" evidence="8">
    <location>
        <begin position="221"/>
        <end position="239"/>
    </location>
</feature>
<sequence>MFTIERLLNLQPTKSSKPPAEKYVDLTIGEKEERRHKQRYTSSCDSAAESDKDSIISDDYSTSPVQSPKGSVNIIMKSKRNRTTFTAHQLDELEMIFRQTHYPDVLLREKLAQRIGLPESRVQVWFQNRRAKWRKREKLIAAADAQMKALSNNHSIHHSNPSPSLSIPPAATPAGLYWSPAANSVTPTWTLPTATPGSIISPSHLPGAATSRLSQPPPLIPLSSINSCSPTSSTTGGSLLSTLTSNNSAILSPPLLQRREGGSSNGAGVLMAAAGVNPFSLYLSTLTPQQSIIIQQ</sequence>
<dbReference type="InterPro" id="IPR050649">
    <property type="entry name" value="Paired_Homeobox_TFs"/>
</dbReference>
<dbReference type="SMART" id="SM00389">
    <property type="entry name" value="HOX"/>
    <property type="match status" value="1"/>
</dbReference>
<evidence type="ECO:0000256" key="6">
    <source>
        <dbReference type="PROSITE-ProRule" id="PRU00108"/>
    </source>
</evidence>
<evidence type="ECO:0000256" key="1">
    <source>
        <dbReference type="ARBA" id="ARBA00004123"/>
    </source>
</evidence>
<feature type="compositionally biased region" description="Basic and acidic residues" evidence="8">
    <location>
        <begin position="19"/>
        <end position="35"/>
    </location>
</feature>
<evidence type="ECO:0000256" key="5">
    <source>
        <dbReference type="ARBA" id="ARBA00023242"/>
    </source>
</evidence>
<dbReference type="PANTHER" id="PTHR24329:SF543">
    <property type="entry name" value="FI01017P-RELATED"/>
    <property type="match status" value="1"/>
</dbReference>
<dbReference type="InParanoid" id="A0A1X7UM72"/>
<dbReference type="GO" id="GO:0000981">
    <property type="term" value="F:DNA-binding transcription factor activity, RNA polymerase II-specific"/>
    <property type="evidence" value="ECO:0007669"/>
    <property type="project" value="InterPro"/>
</dbReference>
<dbReference type="EnsemblMetazoa" id="XM_003387482.2">
    <property type="protein sequence ID" value="XP_003387530.1"/>
    <property type="gene ID" value="LOC100640121"/>
</dbReference>
<name>A0A1X7UM72_AMPQE</name>
<evidence type="ECO:0000256" key="3">
    <source>
        <dbReference type="ARBA" id="ARBA00023125"/>
    </source>
</evidence>
<dbReference type="PRINTS" id="PR00031">
    <property type="entry name" value="HTHREPRESSR"/>
</dbReference>
<organism evidence="10">
    <name type="scientific">Amphimedon queenslandica</name>
    <name type="common">Sponge</name>
    <dbReference type="NCBI Taxonomy" id="400682"/>
    <lineage>
        <taxon>Eukaryota</taxon>
        <taxon>Metazoa</taxon>
        <taxon>Porifera</taxon>
        <taxon>Demospongiae</taxon>
        <taxon>Heteroscleromorpha</taxon>
        <taxon>Haplosclerida</taxon>
        <taxon>Niphatidae</taxon>
        <taxon>Amphimedon</taxon>
    </lineage>
</organism>
<keyword evidence="4 6" id="KW-0371">Homeobox</keyword>
<keyword evidence="5 6" id="KW-0539">Nucleus</keyword>
<protein>
    <recommendedName>
        <fullName evidence="9">Homeobox domain-containing protein</fullName>
    </recommendedName>
</protein>
<dbReference type="AlphaFoldDB" id="A0A1X7UM72"/>
<proteinExistence type="predicted"/>
<reference evidence="10" key="2">
    <citation type="submission" date="2017-05" db="UniProtKB">
        <authorList>
            <consortium name="EnsemblMetazoa"/>
        </authorList>
    </citation>
    <scope>IDENTIFICATION</scope>
</reference>
<dbReference type="OrthoDB" id="6159439at2759"/>
<dbReference type="Proteomes" id="UP000007879">
    <property type="component" value="Unassembled WGS sequence"/>
</dbReference>
<feature type="region of interest" description="Disordered" evidence="8">
    <location>
        <begin position="13"/>
        <end position="69"/>
    </location>
</feature>
<dbReference type="SUPFAM" id="SSF46689">
    <property type="entry name" value="Homeodomain-like"/>
    <property type="match status" value="1"/>
</dbReference>
<comment type="subcellular location">
    <subcellularLocation>
        <location evidence="1 6 7">Nucleus</location>
    </subcellularLocation>
</comment>
<evidence type="ECO:0000256" key="2">
    <source>
        <dbReference type="ARBA" id="ARBA00022473"/>
    </source>
</evidence>
<feature type="region of interest" description="Disordered" evidence="8">
    <location>
        <begin position="220"/>
        <end position="239"/>
    </location>
</feature>
<dbReference type="KEGG" id="aqu:100640121"/>
<dbReference type="InterPro" id="IPR000047">
    <property type="entry name" value="HTH_motif"/>
</dbReference>
<evidence type="ECO:0000259" key="9">
    <source>
        <dbReference type="PROSITE" id="PS50071"/>
    </source>
</evidence>
<dbReference type="InterPro" id="IPR001356">
    <property type="entry name" value="HD"/>
</dbReference>
<dbReference type="PANTHER" id="PTHR24329">
    <property type="entry name" value="HOMEOBOX PROTEIN ARISTALESS"/>
    <property type="match status" value="1"/>
</dbReference>
<dbReference type="eggNOG" id="KOG0490">
    <property type="taxonomic scope" value="Eukaryota"/>
</dbReference>
<keyword evidence="2" id="KW-0217">Developmental protein</keyword>
<evidence type="ECO:0000313" key="10">
    <source>
        <dbReference type="EnsemblMetazoa" id="Aqu2.1.28512_001"/>
    </source>
</evidence>
<dbReference type="GO" id="GO:0000977">
    <property type="term" value="F:RNA polymerase II transcription regulatory region sequence-specific DNA binding"/>
    <property type="evidence" value="ECO:0007669"/>
    <property type="project" value="TreeGrafter"/>
</dbReference>
<dbReference type="Gene3D" id="1.10.10.60">
    <property type="entry name" value="Homeodomain-like"/>
    <property type="match status" value="1"/>
</dbReference>
<dbReference type="CDD" id="cd00086">
    <property type="entry name" value="homeodomain"/>
    <property type="match status" value="1"/>
</dbReference>
<dbReference type="FunFam" id="1.10.10.60:FF:000057">
    <property type="entry name" value="Short stature homeobox 2"/>
    <property type="match status" value="1"/>
</dbReference>
<dbReference type="PROSITE" id="PS50071">
    <property type="entry name" value="HOMEOBOX_2"/>
    <property type="match status" value="1"/>
</dbReference>
<evidence type="ECO:0000256" key="8">
    <source>
        <dbReference type="SAM" id="MobiDB-lite"/>
    </source>
</evidence>
<evidence type="ECO:0000256" key="7">
    <source>
        <dbReference type="RuleBase" id="RU000682"/>
    </source>
</evidence>